<dbReference type="SUPFAM" id="SSF46934">
    <property type="entry name" value="UBA-like"/>
    <property type="match status" value="1"/>
</dbReference>
<evidence type="ECO:0000259" key="2">
    <source>
        <dbReference type="Pfam" id="PF06972"/>
    </source>
</evidence>
<feature type="compositionally biased region" description="Polar residues" evidence="1">
    <location>
        <begin position="647"/>
        <end position="658"/>
    </location>
</feature>
<feature type="compositionally biased region" description="Polar residues" evidence="1">
    <location>
        <begin position="492"/>
        <end position="502"/>
    </location>
</feature>
<dbReference type="InterPro" id="IPR009060">
    <property type="entry name" value="UBA-like_sf"/>
</dbReference>
<dbReference type="AlphaFoldDB" id="A0A7I8LIW8"/>
<feature type="region of interest" description="Disordered" evidence="1">
    <location>
        <begin position="331"/>
        <end position="352"/>
    </location>
</feature>
<dbReference type="EMBL" id="LR746279">
    <property type="protein sequence ID" value="CAA7409626.1"/>
    <property type="molecule type" value="Genomic_DNA"/>
</dbReference>
<keyword evidence="4" id="KW-1185">Reference proteome</keyword>
<feature type="compositionally biased region" description="Polar residues" evidence="1">
    <location>
        <begin position="513"/>
        <end position="549"/>
    </location>
</feature>
<dbReference type="PANTHER" id="PTHR46775">
    <property type="entry name" value="FLOCCULATION PROTEIN (DUF1296)"/>
    <property type="match status" value="1"/>
</dbReference>
<name>A0A7I8LIW8_SPIIN</name>
<dbReference type="InterPro" id="IPR009719">
    <property type="entry name" value="GIP1_N"/>
</dbReference>
<feature type="region of interest" description="Disordered" evidence="1">
    <location>
        <begin position="103"/>
        <end position="194"/>
    </location>
</feature>
<dbReference type="OrthoDB" id="753279at2759"/>
<gene>
    <name evidence="3" type="ORF">SI8410_16020304</name>
</gene>
<dbReference type="InterPro" id="IPR044277">
    <property type="entry name" value="GIP1"/>
</dbReference>
<feature type="region of interest" description="Disordered" evidence="1">
    <location>
        <begin position="245"/>
        <end position="267"/>
    </location>
</feature>
<feature type="region of interest" description="Disordered" evidence="1">
    <location>
        <begin position="639"/>
        <end position="658"/>
    </location>
</feature>
<feature type="compositionally biased region" description="Polar residues" evidence="1">
    <location>
        <begin position="249"/>
        <end position="263"/>
    </location>
</feature>
<organism evidence="3 4">
    <name type="scientific">Spirodela intermedia</name>
    <name type="common">Intermediate duckweed</name>
    <dbReference type="NCBI Taxonomy" id="51605"/>
    <lineage>
        <taxon>Eukaryota</taxon>
        <taxon>Viridiplantae</taxon>
        <taxon>Streptophyta</taxon>
        <taxon>Embryophyta</taxon>
        <taxon>Tracheophyta</taxon>
        <taxon>Spermatophyta</taxon>
        <taxon>Magnoliopsida</taxon>
        <taxon>Liliopsida</taxon>
        <taxon>Araceae</taxon>
        <taxon>Lemnoideae</taxon>
        <taxon>Spirodela</taxon>
    </lineage>
</organism>
<dbReference type="GO" id="GO:0051082">
    <property type="term" value="F:unfolded protein binding"/>
    <property type="evidence" value="ECO:0007669"/>
    <property type="project" value="TreeGrafter"/>
</dbReference>
<feature type="compositionally biased region" description="Basic and acidic residues" evidence="1">
    <location>
        <begin position="116"/>
        <end position="141"/>
    </location>
</feature>
<sequence>MGELLKDRPPGRGLSEVCTVRGRAGGGRGSFSSSSCSGLSSCLFYFAEMSDGGLSIVSIPSGVKKVIQDIKEISRSHSDEEIYAMLRECSMDPNETVQRLLSQDPFHEVKRKRDKKKENLNSREQVDSRWKPPMHRRDPRTGRGTYSSRYISHDAGVGRSNVAGKDNVITPVSGKDIRSASSSSGSQEMEDNLGVSQSSSLFGFTNGSTTSALVDSSQEFGFQMSEGHGLHFSDENSIGRTVPGGTHAESVQTTNGFPSSRTLSGVDASASDPVLVHSIDRRVSGMVGAIQHTVGINVATSDTYAGYDMPSNERATERTTFVRQGNLPTNSQVLDAPQSLSNSQFGSSSSWASSNYGSRPQVIAPQKAAPSKEWKPKSAIQVPGQVAVTTGVAADAPGSFETNSWSEPGVPEEAASKIELKLEDLHLSDGEHVIIPNHLQVPEAERSGLSFGSFDASFSLGTSFANGPDNGKYSILLTNASPIHEENIKASPLSTQNTYTTAQEEEDLPEHAQSASQMPENYSGETDASSSISPEPEYDQNNQAEVEQSQGAQFSIIHNPPIYSAFGLIPPTVGNQFAPFESSGVQAHDSSSLTSFIVQQQFDPSAGYYTQLYQPASDANGHLPQYLALGAAPKYNENANLLPHGTQPAQESSSTVLSDGSLAPIDQQASSLMPTPLAMTQQPVPVFRQPANLHLSHYPPNYFPYPFFFPFYISPPIQHYLSSPTFLPQPLAGSLHPPAVAAAATTAAMSDKRNTGNATHSGMPNGYGSYPPAGYIPSPAAATGNSTNEDLPGPHYGDGNLYIPGQQNDTSAVCFPVMGQDVPSSLYGFPRAGHGAFAGVIHPAHSVATTAAATHPLPPPLLQSMAGAADIMGLSNGIYPSPQATQLNWGNNY</sequence>
<accession>A0A7I8LIW8</accession>
<proteinExistence type="predicted"/>
<dbReference type="Pfam" id="PF06972">
    <property type="entry name" value="GIP1_N"/>
    <property type="match status" value="1"/>
</dbReference>
<dbReference type="Proteomes" id="UP000663760">
    <property type="component" value="Chromosome 16"/>
</dbReference>
<feature type="compositionally biased region" description="Low complexity" evidence="1">
    <location>
        <begin position="339"/>
        <end position="352"/>
    </location>
</feature>
<dbReference type="PANTHER" id="PTHR46775:SF1">
    <property type="entry name" value="FLOCCULATION PROTEIN (DUF1296)"/>
    <property type="match status" value="1"/>
</dbReference>
<evidence type="ECO:0000313" key="4">
    <source>
        <dbReference type="Proteomes" id="UP000663760"/>
    </source>
</evidence>
<evidence type="ECO:0000313" key="3">
    <source>
        <dbReference type="EMBL" id="CAA7409626.1"/>
    </source>
</evidence>
<reference evidence="3" key="1">
    <citation type="submission" date="2020-02" db="EMBL/GenBank/DDBJ databases">
        <authorList>
            <person name="Scholz U."/>
            <person name="Mascher M."/>
            <person name="Fiebig A."/>
        </authorList>
    </citation>
    <scope>NUCLEOTIDE SEQUENCE</scope>
</reference>
<evidence type="ECO:0000256" key="1">
    <source>
        <dbReference type="SAM" id="MobiDB-lite"/>
    </source>
</evidence>
<feature type="region of interest" description="Disordered" evidence="1">
    <location>
        <begin position="487"/>
        <end position="549"/>
    </location>
</feature>
<protein>
    <recommendedName>
        <fullName evidence="2">GBF-interacting protein 1 N-terminal domain-containing protein</fullName>
    </recommendedName>
</protein>
<feature type="domain" description="GBF-interacting protein 1 N-terminal" evidence="2">
    <location>
        <begin position="59"/>
        <end position="118"/>
    </location>
</feature>